<dbReference type="GO" id="GO:0005634">
    <property type="term" value="C:nucleus"/>
    <property type="evidence" value="ECO:0007669"/>
    <property type="project" value="TreeGrafter"/>
</dbReference>
<dbReference type="InterPro" id="IPR037104">
    <property type="entry name" value="Annexin_sf"/>
</dbReference>
<evidence type="ECO:0000256" key="5">
    <source>
        <dbReference type="ARBA" id="ARBA00022553"/>
    </source>
</evidence>
<dbReference type="GO" id="GO:0001786">
    <property type="term" value="F:phosphatidylserine binding"/>
    <property type="evidence" value="ECO:0007669"/>
    <property type="project" value="TreeGrafter"/>
</dbReference>
<sequence length="617" mass="70678">MSLVEHSLFYSQQLPYGSLTQSLTPGITFGLMANHLLKSSNYPSNSGPPPPPNPFGAGAYQGGMAGGAYNNYGYSAYNVNQYPQAGGYQQYGYGGSGAVAGFTAPAYSGPTAGYAPQSQPPPPSMQYQNMQNQMANMGMMQMQQRLISQMQLVSDDEDYEEEERRMRRRQRRRRRMQDDDEAYEQDLEEEKRLMEERAQKAEEKARKLQEKLENNEELKAQLRMKFIDELMRRQEVSGTFEETQGTVVPCITYEEDDPVTIWFATDREEGTMDIVGEPWDGQYDAEFLRNGMKGLGTNEQMIIDVVASRSCSQRYATKKEYKTLYGRDLIKDLKSELSGDFKSSILACYESPARYDAWCVKKAIYGAGTDELTLIEILMTRTNAQIREMTDEYNKITYANQRDPESSLEQDLIDDTSGDFKKLLVSAAQGNRRLIPRQKLEDSVEEVLHNGQWTGLFRINFEKLCNMSRCKQYAEELYKAGEDKLGTDEETFIRIFASQDYYTLRVVWDEYVKLTQRDILNSVERETSGDFKHGLCAIAQNIKCRPMYFAERLYKSMKGLGTDDTTLIRVVVSRSEIDMIQIKACFLEKYKQTLWNFIKDDTSGDYRKILLGIAGRN</sequence>
<comment type="function">
    <text evidence="12">Involved in reproduction of the worm. Involved in host-parasite interaction. Delivered into the host cell by means of parasite exosomes. Binds to acidic phospholipid membranes in a calcium-dependent manner in vitro. Causes aggregation of liposomes in the presence of calcium, but not in its absence. Likely to promote membrane fusion. May provide structural integrity within the tegument.</text>
</comment>
<dbReference type="GO" id="GO:0043657">
    <property type="term" value="C:host cell"/>
    <property type="evidence" value="ECO:0007669"/>
    <property type="project" value="UniProtKB-SubCell"/>
</dbReference>
<evidence type="ECO:0000256" key="15">
    <source>
        <dbReference type="SAM" id="MobiDB-lite"/>
    </source>
</evidence>
<comment type="similarity">
    <text evidence="3 14">Belongs to the annexin family.</text>
</comment>
<comment type="function">
    <text evidence="11">Calcium/phospholipid-binding protein which promotes membrane fusion and is involved in exocytosis.</text>
</comment>
<keyword evidence="5" id="KW-0597">Phosphoprotein</keyword>
<evidence type="ECO:0000256" key="10">
    <source>
        <dbReference type="ARBA" id="ARBA00023302"/>
    </source>
</evidence>
<protein>
    <recommendedName>
        <fullName evidence="14">Annexin</fullName>
    </recommendedName>
</protein>
<comment type="caution">
    <text evidence="16">The sequence shown here is derived from an EMBL/GenBank/DDBJ whole genome shotgun (WGS) entry which is preliminary data.</text>
</comment>
<evidence type="ECO:0000313" key="16">
    <source>
        <dbReference type="EMBL" id="KAK2169415.1"/>
    </source>
</evidence>
<dbReference type="FunFam" id="1.10.220.10:FF:000003">
    <property type="entry name" value="Annexin"/>
    <property type="match status" value="1"/>
</dbReference>
<comment type="domain">
    <text evidence="14">A pair of annexin repeats may form one binding site for calcium and phospholipid.</text>
</comment>
<keyword evidence="9 14" id="KW-0041">Annexin</keyword>
<name>A0AAD9KE57_9ANNE</name>
<proteinExistence type="inferred from homology"/>
<dbReference type="PROSITE" id="PS51897">
    <property type="entry name" value="ANNEXIN_2"/>
    <property type="match status" value="4"/>
</dbReference>
<evidence type="ECO:0000256" key="4">
    <source>
        <dbReference type="ARBA" id="ARBA00011738"/>
    </source>
</evidence>
<dbReference type="GO" id="GO:0005737">
    <property type="term" value="C:cytoplasm"/>
    <property type="evidence" value="ECO:0007669"/>
    <property type="project" value="TreeGrafter"/>
</dbReference>
<gene>
    <name evidence="16" type="ORF">LSH36_10g09004</name>
</gene>
<comment type="subunit">
    <text evidence="4">Homodimer.</text>
</comment>
<evidence type="ECO:0000256" key="3">
    <source>
        <dbReference type="ARBA" id="ARBA00007831"/>
    </source>
</evidence>
<organism evidence="16 17">
    <name type="scientific">Paralvinella palmiformis</name>
    <dbReference type="NCBI Taxonomy" id="53620"/>
    <lineage>
        <taxon>Eukaryota</taxon>
        <taxon>Metazoa</taxon>
        <taxon>Spiralia</taxon>
        <taxon>Lophotrochozoa</taxon>
        <taxon>Annelida</taxon>
        <taxon>Polychaeta</taxon>
        <taxon>Sedentaria</taxon>
        <taxon>Canalipalpata</taxon>
        <taxon>Terebellida</taxon>
        <taxon>Terebelliformia</taxon>
        <taxon>Alvinellidae</taxon>
        <taxon>Paralvinella</taxon>
    </lineage>
</organism>
<dbReference type="Pfam" id="PF00191">
    <property type="entry name" value="Annexin"/>
    <property type="match status" value="4"/>
</dbReference>
<dbReference type="InterPro" id="IPR018502">
    <property type="entry name" value="Annexin_repeat"/>
</dbReference>
<dbReference type="InterPro" id="IPR001464">
    <property type="entry name" value="Annexin"/>
</dbReference>
<dbReference type="FunFam" id="1.10.220.10:FF:000002">
    <property type="entry name" value="Annexin"/>
    <property type="match status" value="1"/>
</dbReference>
<dbReference type="InterPro" id="IPR018252">
    <property type="entry name" value="Annexin_repeat_CS"/>
</dbReference>
<evidence type="ECO:0000256" key="6">
    <source>
        <dbReference type="ARBA" id="ARBA00022723"/>
    </source>
</evidence>
<evidence type="ECO:0000256" key="14">
    <source>
        <dbReference type="RuleBase" id="RU003540"/>
    </source>
</evidence>
<evidence type="ECO:0000256" key="11">
    <source>
        <dbReference type="ARBA" id="ARBA00037210"/>
    </source>
</evidence>
<keyword evidence="10 14" id="KW-0111">Calcium/phospholipid-binding</keyword>
<dbReference type="FunFam" id="1.10.220.10:FF:000001">
    <property type="entry name" value="Annexin"/>
    <property type="match status" value="1"/>
</dbReference>
<dbReference type="GO" id="GO:0005576">
    <property type="term" value="C:extracellular region"/>
    <property type="evidence" value="ECO:0007669"/>
    <property type="project" value="UniProtKB-SubCell"/>
</dbReference>
<dbReference type="PRINTS" id="PR00196">
    <property type="entry name" value="ANNEXIN"/>
</dbReference>
<dbReference type="GO" id="GO:0012506">
    <property type="term" value="C:vesicle membrane"/>
    <property type="evidence" value="ECO:0007669"/>
    <property type="project" value="TreeGrafter"/>
</dbReference>
<dbReference type="AlphaFoldDB" id="A0AAD9KE57"/>
<reference evidence="16" key="1">
    <citation type="journal article" date="2023" name="Mol. Biol. Evol.">
        <title>Third-Generation Sequencing Reveals the Adaptive Role of the Epigenome in Three Deep-Sea Polychaetes.</title>
        <authorList>
            <person name="Perez M."/>
            <person name="Aroh O."/>
            <person name="Sun Y."/>
            <person name="Lan Y."/>
            <person name="Juniper S.K."/>
            <person name="Young C.R."/>
            <person name="Angers B."/>
            <person name="Qian P.Y."/>
        </authorList>
    </citation>
    <scope>NUCLEOTIDE SEQUENCE</scope>
    <source>
        <strain evidence="16">P08H-3</strain>
    </source>
</reference>
<dbReference type="GO" id="GO:0005509">
    <property type="term" value="F:calcium ion binding"/>
    <property type="evidence" value="ECO:0007669"/>
    <property type="project" value="InterPro"/>
</dbReference>
<keyword evidence="6" id="KW-0479">Metal-binding</keyword>
<feature type="region of interest" description="Disordered" evidence="15">
    <location>
        <begin position="167"/>
        <end position="190"/>
    </location>
</feature>
<evidence type="ECO:0000256" key="12">
    <source>
        <dbReference type="ARBA" id="ARBA00059330"/>
    </source>
</evidence>
<dbReference type="GO" id="GO:0005544">
    <property type="term" value="F:calcium-dependent phospholipid binding"/>
    <property type="evidence" value="ECO:0007669"/>
    <property type="project" value="UniProtKB-KW"/>
</dbReference>
<keyword evidence="17" id="KW-1185">Reference proteome</keyword>
<evidence type="ECO:0000313" key="17">
    <source>
        <dbReference type="Proteomes" id="UP001208570"/>
    </source>
</evidence>
<dbReference type="SMART" id="SM00335">
    <property type="entry name" value="ANX"/>
    <property type="match status" value="4"/>
</dbReference>
<dbReference type="Proteomes" id="UP001208570">
    <property type="component" value="Unassembled WGS sequence"/>
</dbReference>
<dbReference type="PANTHER" id="PTHR10502">
    <property type="entry name" value="ANNEXIN"/>
    <property type="match status" value="1"/>
</dbReference>
<dbReference type="Gene3D" id="1.10.220.10">
    <property type="entry name" value="Annexin"/>
    <property type="match status" value="4"/>
</dbReference>
<keyword evidence="8 14" id="KW-0106">Calcium</keyword>
<dbReference type="SUPFAM" id="SSF47874">
    <property type="entry name" value="Annexin"/>
    <property type="match status" value="1"/>
</dbReference>
<dbReference type="PROSITE" id="PS00223">
    <property type="entry name" value="ANNEXIN_1"/>
    <property type="match status" value="1"/>
</dbReference>
<evidence type="ECO:0000256" key="1">
    <source>
        <dbReference type="ARBA" id="ARBA00004340"/>
    </source>
</evidence>
<dbReference type="PANTHER" id="PTHR10502:SF239">
    <property type="entry name" value="ANNEXIN A7"/>
    <property type="match status" value="1"/>
</dbReference>
<dbReference type="GO" id="GO:0005886">
    <property type="term" value="C:plasma membrane"/>
    <property type="evidence" value="ECO:0007669"/>
    <property type="project" value="TreeGrafter"/>
</dbReference>
<comment type="subcellular location">
    <subcellularLocation>
        <location evidence="1">Host cell</location>
    </subcellularLocation>
    <subcellularLocation>
        <location evidence="2">Secreted</location>
        <location evidence="2">Extracellular exosome</location>
    </subcellularLocation>
    <subcellularLocation>
        <location evidence="13">Tegument</location>
    </subcellularLocation>
</comment>
<evidence type="ECO:0000256" key="8">
    <source>
        <dbReference type="ARBA" id="ARBA00022837"/>
    </source>
</evidence>
<evidence type="ECO:0000256" key="13">
    <source>
        <dbReference type="ARBA" id="ARBA00060393"/>
    </source>
</evidence>
<evidence type="ECO:0000256" key="9">
    <source>
        <dbReference type="ARBA" id="ARBA00023216"/>
    </source>
</evidence>
<accession>A0AAD9KE57</accession>
<feature type="compositionally biased region" description="Acidic residues" evidence="15">
    <location>
        <begin position="178"/>
        <end position="188"/>
    </location>
</feature>
<evidence type="ECO:0000256" key="2">
    <source>
        <dbReference type="ARBA" id="ARBA00004550"/>
    </source>
</evidence>
<dbReference type="FunFam" id="1.10.220.10:FF:000005">
    <property type="entry name" value="Annexin"/>
    <property type="match status" value="1"/>
</dbReference>
<evidence type="ECO:0000256" key="7">
    <source>
        <dbReference type="ARBA" id="ARBA00022737"/>
    </source>
</evidence>
<dbReference type="EMBL" id="JAODUP010000010">
    <property type="protein sequence ID" value="KAK2169415.1"/>
    <property type="molecule type" value="Genomic_DNA"/>
</dbReference>
<keyword evidence="7 14" id="KW-0677">Repeat</keyword>